<evidence type="ECO:0000313" key="2">
    <source>
        <dbReference type="EMBL" id="EGG45879.1"/>
    </source>
</evidence>
<accession>F3NLF3</accession>
<dbReference type="EMBL" id="AEYX01000039">
    <property type="protein sequence ID" value="EGG45879.1"/>
    <property type="molecule type" value="Genomic_DNA"/>
</dbReference>
<sequence length="61" mass="6824">MTVFTAMRLVGAASGTRSRRSRDPITERNRVRTHRKPDRGRISAASHQTGHKGAPRRPEMG</sequence>
<evidence type="ECO:0000256" key="1">
    <source>
        <dbReference type="SAM" id="MobiDB-lite"/>
    </source>
</evidence>
<organism evidence="2 3">
    <name type="scientific">Streptomyces griseoaurantiacus M045</name>
    <dbReference type="NCBI Taxonomy" id="996637"/>
    <lineage>
        <taxon>Bacteria</taxon>
        <taxon>Bacillati</taxon>
        <taxon>Actinomycetota</taxon>
        <taxon>Actinomycetes</taxon>
        <taxon>Kitasatosporales</taxon>
        <taxon>Streptomycetaceae</taxon>
        <taxon>Streptomyces</taxon>
        <taxon>Streptomyces aurantiacus group</taxon>
    </lineage>
</organism>
<dbReference type="AlphaFoldDB" id="F3NLF3"/>
<gene>
    <name evidence="2" type="ORF">SGM_3967</name>
</gene>
<keyword evidence="3" id="KW-1185">Reference proteome</keyword>
<protein>
    <submittedName>
        <fullName evidence="2">Uncharacterized protein</fullName>
    </submittedName>
</protein>
<proteinExistence type="predicted"/>
<dbReference type="Proteomes" id="UP000003022">
    <property type="component" value="Unassembled WGS sequence"/>
</dbReference>
<reference evidence="2 3" key="1">
    <citation type="journal article" date="2011" name="J. Bacteriol.">
        <title>Draft genome sequence of the marine bacterium Streptomyces griseoaurantiacus M045, which produces novel manumycin-type antibiotics with a pABA core component.</title>
        <authorList>
            <person name="Li F."/>
            <person name="Jiang P."/>
            <person name="Zheng H."/>
            <person name="Wang S."/>
            <person name="Zhao G."/>
            <person name="Qin S."/>
            <person name="Liu Z."/>
        </authorList>
    </citation>
    <scope>NUCLEOTIDE SEQUENCE [LARGE SCALE GENOMIC DNA]</scope>
    <source>
        <strain evidence="2 3">M045</strain>
    </source>
</reference>
<comment type="caution">
    <text evidence="2">The sequence shown here is derived from an EMBL/GenBank/DDBJ whole genome shotgun (WGS) entry which is preliminary data.</text>
</comment>
<evidence type="ECO:0000313" key="3">
    <source>
        <dbReference type="Proteomes" id="UP000003022"/>
    </source>
</evidence>
<feature type="compositionally biased region" description="Basic and acidic residues" evidence="1">
    <location>
        <begin position="21"/>
        <end position="30"/>
    </location>
</feature>
<feature type="region of interest" description="Disordered" evidence="1">
    <location>
        <begin position="1"/>
        <end position="61"/>
    </location>
</feature>
<name>F3NLF3_9ACTN</name>